<evidence type="ECO:0000256" key="5">
    <source>
        <dbReference type="ARBA" id="ARBA00022842"/>
    </source>
</evidence>
<organism evidence="7 8">
    <name type="scientific">Garicola koreensis</name>
    <dbReference type="NCBI Taxonomy" id="1262554"/>
    <lineage>
        <taxon>Bacteria</taxon>
        <taxon>Bacillati</taxon>
        <taxon>Actinomycetota</taxon>
        <taxon>Actinomycetes</taxon>
        <taxon>Micrococcales</taxon>
        <taxon>Micrococcaceae</taxon>
        <taxon>Garicola</taxon>
    </lineage>
</organism>
<proteinExistence type="inferred from homology"/>
<dbReference type="SUPFAM" id="SSF48576">
    <property type="entry name" value="Terpenoid synthases"/>
    <property type="match status" value="1"/>
</dbReference>
<dbReference type="GO" id="GO:0008299">
    <property type="term" value="P:isoprenoid biosynthetic process"/>
    <property type="evidence" value="ECO:0007669"/>
    <property type="project" value="InterPro"/>
</dbReference>
<dbReference type="GO" id="GO:0004311">
    <property type="term" value="F:geranylgeranyl diphosphate synthase activity"/>
    <property type="evidence" value="ECO:0007669"/>
    <property type="project" value="UniProtKB-EC"/>
</dbReference>
<evidence type="ECO:0000256" key="3">
    <source>
        <dbReference type="ARBA" id="ARBA00022679"/>
    </source>
</evidence>
<keyword evidence="3 6" id="KW-0808">Transferase</keyword>
<dbReference type="PANTHER" id="PTHR12001">
    <property type="entry name" value="GERANYLGERANYL PYROPHOSPHATE SYNTHASE"/>
    <property type="match status" value="1"/>
</dbReference>
<comment type="cofactor">
    <cofactor evidence="1">
        <name>Mg(2+)</name>
        <dbReference type="ChEBI" id="CHEBI:18420"/>
    </cofactor>
</comment>
<evidence type="ECO:0000313" key="8">
    <source>
        <dbReference type="Proteomes" id="UP000547528"/>
    </source>
</evidence>
<evidence type="ECO:0000256" key="2">
    <source>
        <dbReference type="ARBA" id="ARBA00006706"/>
    </source>
</evidence>
<comment type="similarity">
    <text evidence="2 6">Belongs to the FPP/GGPP synthase family.</text>
</comment>
<dbReference type="SFLD" id="SFLDS00005">
    <property type="entry name" value="Isoprenoid_Synthase_Type_I"/>
    <property type="match status" value="1"/>
</dbReference>
<gene>
    <name evidence="7" type="ORF">FHX47_000241</name>
</gene>
<dbReference type="GO" id="GO:0046872">
    <property type="term" value="F:metal ion binding"/>
    <property type="evidence" value="ECO:0007669"/>
    <property type="project" value="UniProtKB-KW"/>
</dbReference>
<dbReference type="CDD" id="cd00685">
    <property type="entry name" value="Trans_IPPS_HT"/>
    <property type="match status" value="1"/>
</dbReference>
<keyword evidence="5" id="KW-0460">Magnesium</keyword>
<evidence type="ECO:0000256" key="6">
    <source>
        <dbReference type="RuleBase" id="RU004466"/>
    </source>
</evidence>
<accession>A0A7W5TRY7</accession>
<dbReference type="EC" id="2.5.1.10" evidence="7"/>
<keyword evidence="8" id="KW-1185">Reference proteome</keyword>
<evidence type="ECO:0000256" key="4">
    <source>
        <dbReference type="ARBA" id="ARBA00022723"/>
    </source>
</evidence>
<dbReference type="Proteomes" id="UP000547528">
    <property type="component" value="Unassembled WGS sequence"/>
</dbReference>
<evidence type="ECO:0000256" key="1">
    <source>
        <dbReference type="ARBA" id="ARBA00001946"/>
    </source>
</evidence>
<protein>
    <submittedName>
        <fullName evidence="7">Geranylgeranyl diphosphate synthase type II</fullName>
        <ecNumber evidence="7">2.5.1.1</ecNumber>
        <ecNumber evidence="7">2.5.1.10</ecNumber>
        <ecNumber evidence="7">2.5.1.29</ecNumber>
    </submittedName>
</protein>
<sequence>MSDVQAPEAVNQDLGSLIGEALRRRIRRRAGQAERYGGDFAELWAQMAEHAAGGKLLRPRLFLDTAEALAHGRVLDRDLLIELGVGIEMLHYAFLLHDDVIDRDFRRRQGVNLLGEVRDAHPAPQSEAARRWGTAVGILAGDLMISEVHQIFARARVRETAGHRLLDLLDDTIQASVCGEAADVGLSVGAVDPTLSAALSMTQYKTATYSFELPLRAAAIVEGADEVTESALTAAARHMGIAYQLQDDLLSAFGDPQRHGKESGSDFREGKQTPLIAYARTTDWWPQIADCLGRGDITGHDTATAHNTEQLRALLRDCGAEQFIHNLLTQHLSALDHLLEGSSPISAEVRRVLSVHSDAMRGRSV</sequence>
<dbReference type="EC" id="2.5.1.29" evidence="7"/>
<dbReference type="GO" id="GO:0004161">
    <property type="term" value="F:dimethylallyltranstransferase activity"/>
    <property type="evidence" value="ECO:0007669"/>
    <property type="project" value="UniProtKB-EC"/>
</dbReference>
<dbReference type="AlphaFoldDB" id="A0A7W5TRY7"/>
<reference evidence="7 8" key="1">
    <citation type="submission" date="2020-08" db="EMBL/GenBank/DDBJ databases">
        <title>Sequencing the genomes of 1000 actinobacteria strains.</title>
        <authorList>
            <person name="Klenk H.-P."/>
        </authorList>
    </citation>
    <scope>NUCLEOTIDE SEQUENCE [LARGE SCALE GENOMIC DNA]</scope>
    <source>
        <strain evidence="7 8">DSM 28238</strain>
    </source>
</reference>
<dbReference type="PANTHER" id="PTHR12001:SF85">
    <property type="entry name" value="SHORT CHAIN ISOPRENYL DIPHOSPHATE SYNTHASE"/>
    <property type="match status" value="1"/>
</dbReference>
<keyword evidence="4" id="KW-0479">Metal-binding</keyword>
<dbReference type="RefSeq" id="WP_183357073.1">
    <property type="nucleotide sequence ID" value="NZ_BAABKR010000005.1"/>
</dbReference>
<dbReference type="Gene3D" id="1.10.600.10">
    <property type="entry name" value="Farnesyl Diphosphate Synthase"/>
    <property type="match status" value="1"/>
</dbReference>
<dbReference type="InterPro" id="IPR008949">
    <property type="entry name" value="Isoprenoid_synthase_dom_sf"/>
</dbReference>
<dbReference type="EC" id="2.5.1.1" evidence="7"/>
<dbReference type="EMBL" id="JACIBT010000001">
    <property type="protein sequence ID" value="MBB3666648.1"/>
    <property type="molecule type" value="Genomic_DNA"/>
</dbReference>
<comment type="caution">
    <text evidence="7">The sequence shown here is derived from an EMBL/GenBank/DDBJ whole genome shotgun (WGS) entry which is preliminary data.</text>
</comment>
<name>A0A7W5TRY7_9MICC</name>
<dbReference type="GO" id="GO:0004337">
    <property type="term" value="F:(2E,6E)-farnesyl diphosphate synthase activity"/>
    <property type="evidence" value="ECO:0007669"/>
    <property type="project" value="UniProtKB-EC"/>
</dbReference>
<dbReference type="Pfam" id="PF00348">
    <property type="entry name" value="polyprenyl_synt"/>
    <property type="match status" value="1"/>
</dbReference>
<dbReference type="InterPro" id="IPR000092">
    <property type="entry name" value="Polyprenyl_synt"/>
</dbReference>
<evidence type="ECO:0000313" key="7">
    <source>
        <dbReference type="EMBL" id="MBB3666648.1"/>
    </source>
</evidence>